<dbReference type="AlphaFoldDB" id="K3XTJ3"/>
<organism evidence="2 3">
    <name type="scientific">Setaria italica</name>
    <name type="common">Foxtail millet</name>
    <name type="synonym">Panicum italicum</name>
    <dbReference type="NCBI Taxonomy" id="4555"/>
    <lineage>
        <taxon>Eukaryota</taxon>
        <taxon>Viridiplantae</taxon>
        <taxon>Streptophyta</taxon>
        <taxon>Embryophyta</taxon>
        <taxon>Tracheophyta</taxon>
        <taxon>Spermatophyta</taxon>
        <taxon>Magnoliopsida</taxon>
        <taxon>Liliopsida</taxon>
        <taxon>Poales</taxon>
        <taxon>Poaceae</taxon>
        <taxon>PACMAD clade</taxon>
        <taxon>Panicoideae</taxon>
        <taxon>Panicodae</taxon>
        <taxon>Paniceae</taxon>
        <taxon>Cenchrinae</taxon>
        <taxon>Setaria</taxon>
    </lineage>
</organism>
<reference evidence="3" key="1">
    <citation type="journal article" date="2012" name="Nat. Biotechnol.">
        <title>Reference genome sequence of the model plant Setaria.</title>
        <authorList>
            <person name="Bennetzen J.L."/>
            <person name="Schmutz J."/>
            <person name="Wang H."/>
            <person name="Percifield R."/>
            <person name="Hawkins J."/>
            <person name="Pontaroli A.C."/>
            <person name="Estep M."/>
            <person name="Feng L."/>
            <person name="Vaughn J.N."/>
            <person name="Grimwood J."/>
            <person name="Jenkins J."/>
            <person name="Barry K."/>
            <person name="Lindquist E."/>
            <person name="Hellsten U."/>
            <person name="Deshpande S."/>
            <person name="Wang X."/>
            <person name="Wu X."/>
            <person name="Mitros T."/>
            <person name="Triplett J."/>
            <person name="Yang X."/>
            <person name="Ye C.Y."/>
            <person name="Mauro-Herrera M."/>
            <person name="Wang L."/>
            <person name="Li P."/>
            <person name="Sharma M."/>
            <person name="Sharma R."/>
            <person name="Ronald P.C."/>
            <person name="Panaud O."/>
            <person name="Kellogg E.A."/>
            <person name="Brutnell T.P."/>
            <person name="Doust A.N."/>
            <person name="Tuskan G.A."/>
            <person name="Rokhsar D."/>
            <person name="Devos K.M."/>
        </authorList>
    </citation>
    <scope>NUCLEOTIDE SEQUENCE [LARGE SCALE GENOMIC DNA]</scope>
    <source>
        <strain evidence="3">cv. Yugu1</strain>
    </source>
</reference>
<sequence>MLIVSTVCSVFLSVKLYVTVIADQLTHKKWLSTKYLPVCIYFNCSCSRDYPC</sequence>
<dbReference type="Gramene" id="KQL07363">
    <property type="protein sequence ID" value="KQL07363"/>
    <property type="gene ID" value="SETIT_005250mg"/>
</dbReference>
<evidence type="ECO:0000313" key="3">
    <source>
        <dbReference type="Proteomes" id="UP000004995"/>
    </source>
</evidence>
<dbReference type="InParanoid" id="K3XTJ3"/>
<proteinExistence type="predicted"/>
<feature type="signal peptide" evidence="1">
    <location>
        <begin position="1"/>
        <end position="22"/>
    </location>
</feature>
<dbReference type="HOGENOM" id="CLU_3090893_0_0_1"/>
<evidence type="ECO:0000256" key="1">
    <source>
        <dbReference type="SAM" id="SignalP"/>
    </source>
</evidence>
<accession>K3XTJ3</accession>
<evidence type="ECO:0000313" key="2">
    <source>
        <dbReference type="EnsemblPlants" id="KQL07363"/>
    </source>
</evidence>
<keyword evidence="1" id="KW-0732">Signal</keyword>
<dbReference type="EMBL" id="AGNK02003336">
    <property type="status" value="NOT_ANNOTATED_CDS"/>
    <property type="molecule type" value="Genomic_DNA"/>
</dbReference>
<dbReference type="EnsemblPlants" id="KQL07363">
    <property type="protein sequence ID" value="KQL07363"/>
    <property type="gene ID" value="SETIT_005250mg"/>
</dbReference>
<protein>
    <submittedName>
        <fullName evidence="2">Uncharacterized protein</fullName>
    </submittedName>
</protein>
<feature type="chain" id="PRO_5010126094" evidence="1">
    <location>
        <begin position="23"/>
        <end position="52"/>
    </location>
</feature>
<reference evidence="2" key="2">
    <citation type="submission" date="2018-08" db="UniProtKB">
        <authorList>
            <consortium name="EnsemblPlants"/>
        </authorList>
    </citation>
    <scope>IDENTIFICATION</scope>
    <source>
        <strain evidence="2">Yugu1</strain>
    </source>
</reference>
<name>K3XTJ3_SETIT</name>
<dbReference type="Proteomes" id="UP000004995">
    <property type="component" value="Unassembled WGS sequence"/>
</dbReference>
<keyword evidence="3" id="KW-1185">Reference proteome</keyword>